<gene>
    <name evidence="1" type="ORF">PZT46_21780</name>
</gene>
<reference evidence="1" key="1">
    <citation type="journal article" date="2023" name="J. Hosp. Infect.">
        <title>Cross-contamination of carbapenem-resistant Gram-negative bacteria between patients and hospital environment in the first year of a newly built surgical ward.</title>
        <authorList>
            <person name="Boutin S."/>
            <person name="Scherrer M."/>
            <person name="Spath I."/>
            <person name="Kocer K."/>
            <person name="Heeg K."/>
            <person name="Nurjadi D."/>
        </authorList>
    </citation>
    <scope>NUCLEOTIDE SEQUENCE</scope>
    <source>
        <strain evidence="1">KE10384</strain>
    </source>
</reference>
<accession>A0AAW9LUF7</accession>
<dbReference type="Proteomes" id="UP001303386">
    <property type="component" value="Unassembled WGS sequence"/>
</dbReference>
<dbReference type="AlphaFoldDB" id="A0AAW9LUF7"/>
<evidence type="ECO:0000313" key="1">
    <source>
        <dbReference type="EMBL" id="MEA8801873.1"/>
    </source>
</evidence>
<protein>
    <submittedName>
        <fullName evidence="1">DUF4214 domain-containing protein</fullName>
    </submittedName>
</protein>
<organism evidence="1 2">
    <name type="scientific">Klebsiella aerogenes</name>
    <name type="common">Enterobacter aerogenes</name>
    <dbReference type="NCBI Taxonomy" id="548"/>
    <lineage>
        <taxon>Bacteria</taxon>
        <taxon>Pseudomonadati</taxon>
        <taxon>Pseudomonadota</taxon>
        <taxon>Gammaproteobacteria</taxon>
        <taxon>Enterobacterales</taxon>
        <taxon>Enterobacteriaceae</taxon>
        <taxon>Klebsiella/Raoultella group</taxon>
        <taxon>Klebsiella</taxon>
    </lineage>
</organism>
<comment type="caution">
    <text evidence="1">The sequence shown here is derived from an EMBL/GenBank/DDBJ whole genome shotgun (WGS) entry which is preliminary data.</text>
</comment>
<proteinExistence type="predicted"/>
<evidence type="ECO:0000313" key="2">
    <source>
        <dbReference type="Proteomes" id="UP001303386"/>
    </source>
</evidence>
<dbReference type="RefSeq" id="WP_063446876.1">
    <property type="nucleotide sequence ID" value="NZ_CP041925.1"/>
</dbReference>
<sequence>MAAQVLLTQKEVAAIQYAVLGNSSYTTATAFDSIAGQFRAGTLTQESYINNLISSAAGQTLYSGKTELDILKSVYMKAYGSAPSDTVLQASLDSGNLASSISSAINNLLNYNGFDSATLTSQQNFDNALNKMMYQDYGTTAWSQWSNALSTKEMVASAYLSLAGRSADMTGLDFWTTVMLQPGRTFDFLLGRLISSSEVQSKGASLTGDSYINYVYKAIYGVDASSTALTTYRALGTDKTLIAQAIINDLRNSTSSDNTVVTNQHAFENAIGTSLLYKTGAVLTATSTGGNATGTVNTNSSHQLTNAETAVLTNAQLNANVASTVNLKFADHLANLTINGSSAATVNLSDNGVNPGVDIVVNNGSVILNASSGADDVVVSNLVNMTTATAKFNLGTGNDTLKWAGNSTGGANTVSTSVTADGGAGIDTISANFITKNVAMGGNIVTRTAVITSNSSQFSNFEKLDLAGYIGQATVSAGSTAQAHTFDFGVLTGNATTESSLTGTLGTTITQAGTSTVGSQGFVLSGLANNVHVINAAGGNSAQLEVTGNATAASSVDITFRQNITDHFNVNFTATSNSDINAGSLALNSSNSLLGTALTTLNIGSGGTGNFANSISLAGTSSQVQTINVTGDHLLNLTVGTGYGNLETINASANTAGLNLDANVGGTGKGILYQLLTILPGSAVTTTLITLLGLDGGHNLSVQGTGAADTFKVLGNTVVSGGNGANLYQLKASTVNSGVTISDFNSGKDSIFDTTSGLTINNDATHTQVADYGVRTTDVVDALLGTLVGGVVGGVVGLLGQILGIGGTGDLTSKVGVASVVWTDNSHEASNYLIIDNNNDHTLDANDTVVYLNGQTHQQLVDTLHYA</sequence>
<name>A0AAW9LUF7_KLEAE</name>
<dbReference type="EMBL" id="JARELW010000010">
    <property type="protein sequence ID" value="MEA8801873.1"/>
    <property type="molecule type" value="Genomic_DNA"/>
</dbReference>